<dbReference type="CDD" id="cd03429">
    <property type="entry name" value="NUDIX_NADH_pyrophosphatase_Nudt13"/>
    <property type="match status" value="1"/>
</dbReference>
<dbReference type="PANTHER" id="PTHR42904">
    <property type="entry name" value="NUDIX HYDROLASE, NUDC SUBFAMILY"/>
    <property type="match status" value="1"/>
</dbReference>
<dbReference type="InterPro" id="IPR000086">
    <property type="entry name" value="NUDIX_hydrolase_dom"/>
</dbReference>
<proteinExistence type="inferred from homology"/>
<evidence type="ECO:0000256" key="9">
    <source>
        <dbReference type="ARBA" id="ARBA00023679"/>
    </source>
</evidence>
<evidence type="ECO:0000256" key="7">
    <source>
        <dbReference type="ARBA" id="ARBA00022842"/>
    </source>
</evidence>
<dbReference type="EC" id="3.6.1.22" evidence="4"/>
<keyword evidence="6 11" id="KW-0378">Hydrolase</keyword>
<protein>
    <recommendedName>
        <fullName evidence="4">NAD(+) diphosphatase</fullName>
        <ecNumber evidence="4">3.6.1.22</ecNumber>
    </recommendedName>
</protein>
<evidence type="ECO:0000256" key="2">
    <source>
        <dbReference type="ARBA" id="ARBA00001947"/>
    </source>
</evidence>
<comment type="catalytic activity">
    <reaction evidence="9">
        <text>a 5'-end NAD(+)-phospho-ribonucleoside in mRNA + H2O = a 5'-end phospho-adenosine-phospho-ribonucleoside in mRNA + beta-nicotinamide D-ribonucleotide + 2 H(+)</text>
        <dbReference type="Rhea" id="RHEA:60876"/>
        <dbReference type="Rhea" id="RHEA-COMP:15698"/>
        <dbReference type="Rhea" id="RHEA-COMP:15719"/>
        <dbReference type="ChEBI" id="CHEBI:14649"/>
        <dbReference type="ChEBI" id="CHEBI:15377"/>
        <dbReference type="ChEBI" id="CHEBI:15378"/>
        <dbReference type="ChEBI" id="CHEBI:144029"/>
        <dbReference type="ChEBI" id="CHEBI:144051"/>
    </reaction>
    <physiologicalReaction direction="left-to-right" evidence="9">
        <dbReference type="Rhea" id="RHEA:60877"/>
    </physiologicalReaction>
</comment>
<dbReference type="PROSITE" id="PS51462">
    <property type="entry name" value="NUDIX"/>
    <property type="match status" value="1"/>
</dbReference>
<evidence type="ECO:0000256" key="1">
    <source>
        <dbReference type="ARBA" id="ARBA00001946"/>
    </source>
</evidence>
<comment type="caution">
    <text evidence="11">The sequence shown here is derived from an EMBL/GenBank/DDBJ whole genome shotgun (WGS) entry which is preliminary data.</text>
</comment>
<name>A0ABR4NME3_9SACH</name>
<comment type="cofactor">
    <cofactor evidence="1">
        <name>Mg(2+)</name>
        <dbReference type="ChEBI" id="CHEBI:18420"/>
    </cofactor>
</comment>
<sequence length="372" mass="42265">MSANFFGAVGLNRVSFLREDARFINLAFNSPVAKFLVFQQGESYIDTSVKDKITLYVGDSQKVGHVVSKLSPHLETEKLRIDNSGASVTFLGLDDKTPGFSYKEKYHGIPYFAFDFKVNENTLIKQEDISFLDSLERIDRNTLFSIDNYWATLYSHAKMYLDWLGKYKYCPGCGSMIYPVHGGTKLQCSSTEDKDCSVRNARVNNVCFPRSDPVIIIAMTNEDYSKICLARSFRKHGDFVMYSTIAGFMEPGESIENACAREIWEETGVQCDVENVQLISSQPWPYPANLMIGCLGVVKFNGKDELIDLGHDPELMDAQWFDTEEIRNAMEAYNGDLLVSFRDDINFPGNTAIAHHLIDHVCKQHKRRQQKL</sequence>
<reference evidence="11 12" key="1">
    <citation type="submission" date="2024-05" db="EMBL/GenBank/DDBJ databases">
        <title>Long read based assembly of the Candida bracarensis genome reveals expanded adhesin content.</title>
        <authorList>
            <person name="Marcet-Houben M."/>
            <person name="Ksiezopolska E."/>
            <person name="Gabaldon T."/>
        </authorList>
    </citation>
    <scope>NUCLEOTIDE SEQUENCE [LARGE SCALE GENOMIC DNA]</scope>
    <source>
        <strain evidence="11 12">CBM6</strain>
    </source>
</reference>
<dbReference type="PANTHER" id="PTHR42904:SF6">
    <property type="entry name" value="NAD-CAPPED RNA HYDROLASE NUDT12"/>
    <property type="match status" value="1"/>
</dbReference>
<evidence type="ECO:0000256" key="3">
    <source>
        <dbReference type="ARBA" id="ARBA00009595"/>
    </source>
</evidence>
<dbReference type="InterPro" id="IPR015797">
    <property type="entry name" value="NUDIX_hydrolase-like_dom_sf"/>
</dbReference>
<feature type="domain" description="Nudix hydrolase" evidence="10">
    <location>
        <begin position="209"/>
        <end position="343"/>
    </location>
</feature>
<evidence type="ECO:0000256" key="5">
    <source>
        <dbReference type="ARBA" id="ARBA00022723"/>
    </source>
</evidence>
<dbReference type="GO" id="GO:0016787">
    <property type="term" value="F:hydrolase activity"/>
    <property type="evidence" value="ECO:0007669"/>
    <property type="project" value="UniProtKB-KW"/>
</dbReference>
<keyword evidence="12" id="KW-1185">Reference proteome</keyword>
<keyword evidence="5" id="KW-0479">Metal-binding</keyword>
<dbReference type="EMBL" id="JBEVYD010000012">
    <property type="protein sequence ID" value="KAL3228924.1"/>
    <property type="molecule type" value="Genomic_DNA"/>
</dbReference>
<gene>
    <name evidence="11" type="ORF">RNJ44_02011</name>
</gene>
<evidence type="ECO:0000256" key="6">
    <source>
        <dbReference type="ARBA" id="ARBA00022801"/>
    </source>
</evidence>
<comment type="similarity">
    <text evidence="3">Belongs to the Nudix hydrolase family. NudC subfamily.</text>
</comment>
<accession>A0ABR4NME3</accession>
<evidence type="ECO:0000259" key="10">
    <source>
        <dbReference type="PROSITE" id="PS51462"/>
    </source>
</evidence>
<dbReference type="InterPro" id="IPR050241">
    <property type="entry name" value="NAD-cap_RNA_hydrolase_NudC"/>
</dbReference>
<evidence type="ECO:0000313" key="11">
    <source>
        <dbReference type="EMBL" id="KAL3228924.1"/>
    </source>
</evidence>
<dbReference type="Gene3D" id="3.90.79.10">
    <property type="entry name" value="Nucleoside Triphosphate Pyrophosphohydrolase"/>
    <property type="match status" value="1"/>
</dbReference>
<dbReference type="Gene3D" id="3.90.79.20">
    <property type="match status" value="1"/>
</dbReference>
<dbReference type="InterPro" id="IPR020084">
    <property type="entry name" value="NUDIX_hydrolase_CS"/>
</dbReference>
<dbReference type="InterPro" id="IPR049734">
    <property type="entry name" value="NudC-like_C"/>
</dbReference>
<comment type="cofactor">
    <cofactor evidence="2">
        <name>Zn(2+)</name>
        <dbReference type="ChEBI" id="CHEBI:29105"/>
    </cofactor>
</comment>
<evidence type="ECO:0000256" key="4">
    <source>
        <dbReference type="ARBA" id="ARBA00012381"/>
    </source>
</evidence>
<dbReference type="Pfam" id="PF00293">
    <property type="entry name" value="NUDIX"/>
    <property type="match status" value="1"/>
</dbReference>
<keyword evidence="7" id="KW-0460">Magnesium</keyword>
<dbReference type="SUPFAM" id="SSF55811">
    <property type="entry name" value="Nudix"/>
    <property type="match status" value="1"/>
</dbReference>
<evidence type="ECO:0000256" key="8">
    <source>
        <dbReference type="ARBA" id="ARBA00023027"/>
    </source>
</evidence>
<organism evidence="11 12">
    <name type="scientific">Nakaseomyces bracarensis</name>
    <dbReference type="NCBI Taxonomy" id="273131"/>
    <lineage>
        <taxon>Eukaryota</taxon>
        <taxon>Fungi</taxon>
        <taxon>Dikarya</taxon>
        <taxon>Ascomycota</taxon>
        <taxon>Saccharomycotina</taxon>
        <taxon>Saccharomycetes</taxon>
        <taxon>Saccharomycetales</taxon>
        <taxon>Saccharomycetaceae</taxon>
        <taxon>Nakaseomyces</taxon>
    </lineage>
</organism>
<dbReference type="Proteomes" id="UP001623330">
    <property type="component" value="Unassembled WGS sequence"/>
</dbReference>
<keyword evidence="8" id="KW-0520">NAD</keyword>
<dbReference type="PROSITE" id="PS00893">
    <property type="entry name" value="NUDIX_BOX"/>
    <property type="match status" value="1"/>
</dbReference>
<evidence type="ECO:0000313" key="12">
    <source>
        <dbReference type="Proteomes" id="UP001623330"/>
    </source>
</evidence>